<evidence type="ECO:0000313" key="3">
    <source>
        <dbReference type="EMBL" id="MBO1435029.1"/>
    </source>
</evidence>
<evidence type="ECO:0000256" key="1">
    <source>
        <dbReference type="SAM" id="MobiDB-lite"/>
    </source>
</evidence>
<feature type="region of interest" description="Disordered" evidence="1">
    <location>
        <begin position="23"/>
        <end position="205"/>
    </location>
</feature>
<keyword evidence="2" id="KW-0732">Signal</keyword>
<name>A0A939RS12_9BRAD</name>
<keyword evidence="5" id="KW-1185">Reference proteome</keyword>
<gene>
    <name evidence="4" type="ORF">HU230_20365</name>
    <name evidence="3" type="ORF">J4P68_37810</name>
</gene>
<feature type="compositionally biased region" description="Polar residues" evidence="1">
    <location>
        <begin position="67"/>
        <end position="76"/>
    </location>
</feature>
<evidence type="ECO:0000256" key="2">
    <source>
        <dbReference type="SAM" id="SignalP"/>
    </source>
</evidence>
<evidence type="ECO:0000313" key="4">
    <source>
        <dbReference type="EMBL" id="NVL08061.1"/>
    </source>
</evidence>
<dbReference type="AlphaFoldDB" id="A0A939RS12"/>
<feature type="compositionally biased region" description="Polar residues" evidence="1">
    <location>
        <begin position="159"/>
        <end position="178"/>
    </location>
</feature>
<dbReference type="EMBL" id="JAGEPA010000001">
    <property type="protein sequence ID" value="MBO1435029.1"/>
    <property type="molecule type" value="Genomic_DNA"/>
</dbReference>
<dbReference type="Proteomes" id="UP000692816">
    <property type="component" value="Unassembled WGS sequence"/>
</dbReference>
<reference evidence="4" key="1">
    <citation type="submission" date="2020-06" db="EMBL/GenBank/DDBJ databases">
        <title>Whole Genome Sequence of Bradyrhizobium sp. Strain 66S1MB.</title>
        <authorList>
            <person name="Bromfield E."/>
            <person name="Cloutier S."/>
        </authorList>
    </citation>
    <scope>NUCLEOTIDE SEQUENCE</scope>
    <source>
        <strain evidence="4">66S1MB</strain>
    </source>
</reference>
<proteinExistence type="predicted"/>
<dbReference type="RefSeq" id="WP_176531641.1">
    <property type="nucleotide sequence ID" value="NZ_CP088022.1"/>
</dbReference>
<protein>
    <submittedName>
        <fullName evidence="4">DUF1236 domain-containing protein</fullName>
    </submittedName>
</protein>
<feature type="compositionally biased region" description="Low complexity" evidence="1">
    <location>
        <begin position="179"/>
        <end position="201"/>
    </location>
</feature>
<dbReference type="Pfam" id="PF06823">
    <property type="entry name" value="DUF1236"/>
    <property type="match status" value="1"/>
</dbReference>
<feature type="compositionally biased region" description="Basic and acidic residues" evidence="1">
    <location>
        <begin position="114"/>
        <end position="146"/>
    </location>
</feature>
<feature type="chain" id="PRO_5037878156" evidence="2">
    <location>
        <begin position="24"/>
        <end position="281"/>
    </location>
</feature>
<feature type="signal peptide" evidence="2">
    <location>
        <begin position="1"/>
        <end position="23"/>
    </location>
</feature>
<reference evidence="3" key="2">
    <citation type="journal article" date="2021" name="Int. J. Syst. Evol. Microbiol.">
        <title>Bradyrhizobium septentrionale sp. nov. (sv. septentrionale) and Bradyrhizobium quebecense sp. nov. (sv. septentrionale) associated with legumes native to Canada possess rearranged symbiosis genes and numerous insertion sequences.</title>
        <authorList>
            <person name="Bromfield E.S.P."/>
            <person name="Cloutier S."/>
        </authorList>
    </citation>
    <scope>NUCLEOTIDE SEQUENCE</scope>
    <source>
        <strain evidence="3">12S5</strain>
    </source>
</reference>
<dbReference type="Gene3D" id="3.10.450.160">
    <property type="entry name" value="inner membrane protein cigr"/>
    <property type="match status" value="1"/>
</dbReference>
<evidence type="ECO:0000313" key="5">
    <source>
        <dbReference type="Proteomes" id="UP000692816"/>
    </source>
</evidence>
<feature type="compositionally biased region" description="Basic and acidic residues" evidence="1">
    <location>
        <begin position="77"/>
        <end position="91"/>
    </location>
</feature>
<feature type="compositionally biased region" description="Polar residues" evidence="1">
    <location>
        <begin position="99"/>
        <end position="113"/>
    </location>
</feature>
<dbReference type="InterPro" id="IPR009642">
    <property type="entry name" value="DUF1236"/>
</dbReference>
<sequence>MTNRFLISVAAAALIAGTGFANAQGAGGANKETGAGGGATVQHSAPSGGASSGTMQRDTGGMKGSEHSTTGQSSSGMKDDASGMKGAESEKSGPATKGAQENTQKSKGMSSENDATKGAKEGSKDMKAEGRDKSGNMRAEEHDKSGKMNNAAESREKNGATTNQNAQTKSPTDTNRAQTNDTSRTQTTTGNAATSATAAPPAEKRTQISTAIRSEHVTETTNVNFNVAVGTRVPADVHFYPVPERVVTIYPQWRGYEFILVHGRYIIVQPETHEIVYIIEG</sequence>
<feature type="compositionally biased region" description="Low complexity" evidence="1">
    <location>
        <begin position="23"/>
        <end position="33"/>
    </location>
</feature>
<dbReference type="EMBL" id="JABWSX010000001">
    <property type="protein sequence ID" value="NVL08061.1"/>
    <property type="molecule type" value="Genomic_DNA"/>
</dbReference>
<accession>A0A939RS12</accession>
<organism evidence="4">
    <name type="scientific">Bradyrhizobium quebecense</name>
    <dbReference type="NCBI Taxonomy" id="2748629"/>
    <lineage>
        <taxon>Bacteria</taxon>
        <taxon>Pseudomonadati</taxon>
        <taxon>Pseudomonadota</taxon>
        <taxon>Alphaproteobacteria</taxon>
        <taxon>Hyphomicrobiales</taxon>
        <taxon>Nitrobacteraceae</taxon>
        <taxon>Bradyrhizobium</taxon>
    </lineage>
</organism>
<comment type="caution">
    <text evidence="4">The sequence shown here is derived from an EMBL/GenBank/DDBJ whole genome shotgun (WGS) entry which is preliminary data.</text>
</comment>